<comment type="subunit">
    <text evidence="2">Monomer.</text>
</comment>
<dbReference type="EMBL" id="BAZW01000017">
    <property type="protein sequence ID" value="GAO30078.1"/>
    <property type="molecule type" value="Genomic_DNA"/>
</dbReference>
<reference evidence="5 6" key="1">
    <citation type="journal article" date="2015" name="Microbes Environ.">
        <title>Distribution and evolution of nitrogen fixation genes in the phylum bacteroidetes.</title>
        <authorList>
            <person name="Inoue J."/>
            <person name="Oshima K."/>
            <person name="Suda W."/>
            <person name="Sakamoto M."/>
            <person name="Iino T."/>
            <person name="Noda S."/>
            <person name="Hongoh Y."/>
            <person name="Hattori M."/>
            <person name="Ohkuma M."/>
        </authorList>
    </citation>
    <scope>NUCLEOTIDE SEQUENCE [LARGE SCALE GENOMIC DNA]</scope>
    <source>
        <strain evidence="5">JCM 15548</strain>
    </source>
</reference>
<dbReference type="OrthoDB" id="9762711at2"/>
<feature type="domain" description="Glycosyl hydrolase family 92 N-terminal" evidence="4">
    <location>
        <begin position="27"/>
        <end position="184"/>
    </location>
</feature>
<keyword evidence="6" id="KW-1185">Reference proteome</keyword>
<sequence>MKKHWLILLLLTTLMSCKQPLEDLTIFVDPMIGTDAHGHTFPGATTPFGMVQLSPDTGIEGWDWCSGYHYSDSSIMGFSHTHLSGTGGADLGDILVMPFLGDHKWEPGTKENPDLGYRSRFSHQREFAQAGYYSVMLDDYNIAAELTATPRTGIHRYRYAQSEPSSLIIDLKHGISNQPREASFASMATTRWLAFVARRAGQLINTSISWPASQRLSLLTPLWWMVKSLTMRTLLKVKK</sequence>
<dbReference type="GO" id="GO:0000224">
    <property type="term" value="F:peptide-N4-(N-acetyl-beta-glucosaminyl)asparagine amidase activity"/>
    <property type="evidence" value="ECO:0007669"/>
    <property type="project" value="TreeGrafter"/>
</dbReference>
<proteinExistence type="predicted"/>
<evidence type="ECO:0000256" key="2">
    <source>
        <dbReference type="ARBA" id="ARBA00011245"/>
    </source>
</evidence>
<dbReference type="Pfam" id="PF17678">
    <property type="entry name" value="Glyco_hydro_92N"/>
    <property type="match status" value="1"/>
</dbReference>
<evidence type="ECO:0000256" key="3">
    <source>
        <dbReference type="ARBA" id="ARBA00022837"/>
    </source>
</evidence>
<comment type="cofactor">
    <cofactor evidence="1">
        <name>Ca(2+)</name>
        <dbReference type="ChEBI" id="CHEBI:29108"/>
    </cofactor>
</comment>
<evidence type="ECO:0000256" key="1">
    <source>
        <dbReference type="ARBA" id="ARBA00001913"/>
    </source>
</evidence>
<dbReference type="STRING" id="1236989.JCM15548_12325"/>
<comment type="caution">
    <text evidence="5">The sequence shown here is derived from an EMBL/GenBank/DDBJ whole genome shotgun (WGS) entry which is preliminary data.</text>
</comment>
<name>A0A0E9LXQ0_9BACT</name>
<dbReference type="GO" id="GO:0030246">
    <property type="term" value="F:carbohydrate binding"/>
    <property type="evidence" value="ECO:0007669"/>
    <property type="project" value="InterPro"/>
</dbReference>
<dbReference type="GO" id="GO:0006516">
    <property type="term" value="P:glycoprotein catabolic process"/>
    <property type="evidence" value="ECO:0007669"/>
    <property type="project" value="TreeGrafter"/>
</dbReference>
<dbReference type="InterPro" id="IPR050883">
    <property type="entry name" value="PNGase"/>
</dbReference>
<evidence type="ECO:0000313" key="5">
    <source>
        <dbReference type="EMBL" id="GAO30078.1"/>
    </source>
</evidence>
<keyword evidence="3" id="KW-0106">Calcium</keyword>
<dbReference type="Proteomes" id="UP000032900">
    <property type="component" value="Unassembled WGS sequence"/>
</dbReference>
<protein>
    <submittedName>
        <fullName evidence="5">Alpha-1,2-mannosidase</fullName>
    </submittedName>
</protein>
<accession>A0A0E9LXQ0</accession>
<organism evidence="5 6">
    <name type="scientific">Geofilum rubicundum JCM 15548</name>
    <dbReference type="NCBI Taxonomy" id="1236989"/>
    <lineage>
        <taxon>Bacteria</taxon>
        <taxon>Pseudomonadati</taxon>
        <taxon>Bacteroidota</taxon>
        <taxon>Bacteroidia</taxon>
        <taxon>Marinilabiliales</taxon>
        <taxon>Marinilabiliaceae</taxon>
        <taxon>Geofilum</taxon>
    </lineage>
</organism>
<dbReference type="PROSITE" id="PS51257">
    <property type="entry name" value="PROKAR_LIPOPROTEIN"/>
    <property type="match status" value="1"/>
</dbReference>
<dbReference type="PANTHER" id="PTHR12143:SF39">
    <property type="entry name" value="SECRETED PROTEIN"/>
    <property type="match status" value="1"/>
</dbReference>
<dbReference type="InterPro" id="IPR041371">
    <property type="entry name" value="GH92_N"/>
</dbReference>
<dbReference type="PANTHER" id="PTHR12143">
    <property type="entry name" value="PEPTIDE N-GLYCANASE PNGASE -RELATED"/>
    <property type="match status" value="1"/>
</dbReference>
<evidence type="ECO:0000313" key="6">
    <source>
        <dbReference type="Proteomes" id="UP000032900"/>
    </source>
</evidence>
<evidence type="ECO:0000259" key="4">
    <source>
        <dbReference type="Pfam" id="PF17678"/>
    </source>
</evidence>
<gene>
    <name evidence="5" type="ORF">JCM15548_12325</name>
</gene>
<dbReference type="Gene3D" id="2.70.98.10">
    <property type="match status" value="1"/>
</dbReference>
<dbReference type="AlphaFoldDB" id="A0A0E9LXQ0"/>
<dbReference type="InterPro" id="IPR014718">
    <property type="entry name" value="GH-type_carb-bd"/>
</dbReference>
<dbReference type="GO" id="GO:0005829">
    <property type="term" value="C:cytosol"/>
    <property type="evidence" value="ECO:0007669"/>
    <property type="project" value="TreeGrafter"/>
</dbReference>